<proteinExistence type="predicted"/>
<evidence type="ECO:0000313" key="4">
    <source>
        <dbReference type="Proteomes" id="UP001589733"/>
    </source>
</evidence>
<evidence type="ECO:0000313" key="3">
    <source>
        <dbReference type="EMBL" id="MFB9993322.1"/>
    </source>
</evidence>
<dbReference type="EMBL" id="JBHLYR010000045">
    <property type="protein sequence ID" value="MFB9993322.1"/>
    <property type="molecule type" value="Genomic_DNA"/>
</dbReference>
<dbReference type="RefSeq" id="WP_380011904.1">
    <property type="nucleotide sequence ID" value="NZ_JBHLYR010000045.1"/>
</dbReference>
<feature type="domain" description="Cas12f1-like TNB" evidence="2">
    <location>
        <begin position="9"/>
        <end position="45"/>
    </location>
</feature>
<organism evidence="3 4">
    <name type="scientific">Deinococcus oregonensis</name>
    <dbReference type="NCBI Taxonomy" id="1805970"/>
    <lineage>
        <taxon>Bacteria</taxon>
        <taxon>Thermotogati</taxon>
        <taxon>Deinococcota</taxon>
        <taxon>Deinococci</taxon>
        <taxon>Deinococcales</taxon>
        <taxon>Deinococcaceae</taxon>
        <taxon>Deinococcus</taxon>
    </lineage>
</organism>
<name>A0ABV6B251_9DEIO</name>
<evidence type="ECO:0000259" key="2">
    <source>
        <dbReference type="Pfam" id="PF07282"/>
    </source>
</evidence>
<keyword evidence="1" id="KW-0238">DNA-binding</keyword>
<dbReference type="InterPro" id="IPR010095">
    <property type="entry name" value="Cas12f1-like_TNB"/>
</dbReference>
<reference evidence="3 4" key="1">
    <citation type="submission" date="2024-09" db="EMBL/GenBank/DDBJ databases">
        <authorList>
            <person name="Sun Q."/>
            <person name="Mori K."/>
        </authorList>
    </citation>
    <scope>NUCLEOTIDE SEQUENCE [LARGE SCALE GENOMIC DNA]</scope>
    <source>
        <strain evidence="3 4">JCM 13503</strain>
    </source>
</reference>
<evidence type="ECO:0000256" key="1">
    <source>
        <dbReference type="ARBA" id="ARBA00023125"/>
    </source>
</evidence>
<comment type="caution">
    <text evidence="3">The sequence shown here is derived from an EMBL/GenBank/DDBJ whole genome shotgun (WGS) entry which is preliminary data.</text>
</comment>
<gene>
    <name evidence="3" type="ORF">ACFFLM_15215</name>
</gene>
<dbReference type="Pfam" id="PF07282">
    <property type="entry name" value="Cas12f1-like_TNB"/>
    <property type="match status" value="1"/>
</dbReference>
<sequence length="45" mass="4789">MLEGQCGGQDCSQCGHRQKVKTGHASVCANSGMDMHRDVNADVNI</sequence>
<accession>A0ABV6B251</accession>
<protein>
    <submittedName>
        <fullName evidence="3">Zinc ribbon domain-containing protein</fullName>
    </submittedName>
</protein>
<keyword evidence="4" id="KW-1185">Reference proteome</keyword>
<dbReference type="Proteomes" id="UP001589733">
    <property type="component" value="Unassembled WGS sequence"/>
</dbReference>